<accession>A0A1Q2KWT2</accession>
<dbReference type="InterPro" id="IPR000182">
    <property type="entry name" value="GNAT_dom"/>
</dbReference>
<feature type="domain" description="N-acetyltransferase" evidence="1">
    <location>
        <begin position="11"/>
        <end position="138"/>
    </location>
</feature>
<protein>
    <submittedName>
        <fullName evidence="2">GNAT family N-acetyltransferase</fullName>
    </submittedName>
</protein>
<dbReference type="PROSITE" id="PS51186">
    <property type="entry name" value="GNAT"/>
    <property type="match status" value="1"/>
</dbReference>
<dbReference type="RefSeq" id="WP_077588469.1">
    <property type="nucleotide sequence ID" value="NZ_CP019640.1"/>
</dbReference>
<dbReference type="OrthoDB" id="3216107at2"/>
<keyword evidence="2" id="KW-0808">Transferase</keyword>
<name>A0A1Q2KWT2_9BACL</name>
<dbReference type="Proteomes" id="UP000188184">
    <property type="component" value="Chromosome"/>
</dbReference>
<dbReference type="AlphaFoldDB" id="A0A1Q2KWT2"/>
<proteinExistence type="predicted"/>
<reference evidence="2 3" key="1">
    <citation type="submission" date="2017-02" db="EMBL/GenBank/DDBJ databases">
        <title>The complete genomic sequence of a novel cold adapted crude oil-degrading bacterium Planococcus qaidamina Y42.</title>
        <authorList>
            <person name="Yang R."/>
        </authorList>
    </citation>
    <scope>NUCLEOTIDE SEQUENCE [LARGE SCALE GENOMIC DNA]</scope>
    <source>
        <strain evidence="2 3">Y42</strain>
    </source>
</reference>
<evidence type="ECO:0000313" key="3">
    <source>
        <dbReference type="Proteomes" id="UP000188184"/>
    </source>
</evidence>
<dbReference type="Gene3D" id="3.40.630.30">
    <property type="match status" value="1"/>
</dbReference>
<evidence type="ECO:0000259" key="1">
    <source>
        <dbReference type="PROSITE" id="PS51186"/>
    </source>
</evidence>
<dbReference type="CDD" id="cd04301">
    <property type="entry name" value="NAT_SF"/>
    <property type="match status" value="1"/>
</dbReference>
<sequence>MGLELGNGAAITVRPYEDRDFERIQRLNEAEGWNGLVERYSDTRAAWEHLNIAFVTEQDGRINGCIRGMTDGYITLYICELLIDEAHRGWGIGSALLQHVHRLYPKTRIELLASSTSRTFYEAQGYRPFYGFRKTIDE</sequence>
<gene>
    <name evidence="2" type="ORF">B0X71_05400</name>
</gene>
<evidence type="ECO:0000313" key="2">
    <source>
        <dbReference type="EMBL" id="AQQ52586.1"/>
    </source>
</evidence>
<dbReference type="GO" id="GO:0016747">
    <property type="term" value="F:acyltransferase activity, transferring groups other than amino-acyl groups"/>
    <property type="evidence" value="ECO:0007669"/>
    <property type="project" value="InterPro"/>
</dbReference>
<dbReference type="KEGG" id="pmar:B0X71_05400"/>
<keyword evidence="3" id="KW-1185">Reference proteome</keyword>
<dbReference type="EMBL" id="CP019640">
    <property type="protein sequence ID" value="AQQ52586.1"/>
    <property type="molecule type" value="Genomic_DNA"/>
</dbReference>
<dbReference type="SUPFAM" id="SSF55729">
    <property type="entry name" value="Acyl-CoA N-acyltransferases (Nat)"/>
    <property type="match status" value="1"/>
</dbReference>
<dbReference type="InterPro" id="IPR016181">
    <property type="entry name" value="Acyl_CoA_acyltransferase"/>
</dbReference>
<dbReference type="Pfam" id="PF13508">
    <property type="entry name" value="Acetyltransf_7"/>
    <property type="match status" value="1"/>
</dbReference>
<organism evidence="2 3">
    <name type="scientific">Planococcus lenghuensis</name>
    <dbReference type="NCBI Taxonomy" id="2213202"/>
    <lineage>
        <taxon>Bacteria</taxon>
        <taxon>Bacillati</taxon>
        <taxon>Bacillota</taxon>
        <taxon>Bacilli</taxon>
        <taxon>Bacillales</taxon>
        <taxon>Caryophanaceae</taxon>
        <taxon>Planococcus</taxon>
    </lineage>
</organism>